<evidence type="ECO:0000313" key="1">
    <source>
        <dbReference type="EMBL" id="AJG74125.1"/>
    </source>
</evidence>
<organism evidence="3 5">
    <name type="scientific">Bacillus thuringiensis</name>
    <dbReference type="NCBI Taxonomy" id="1428"/>
    <lineage>
        <taxon>Bacteria</taxon>
        <taxon>Bacillati</taxon>
        <taxon>Bacillota</taxon>
        <taxon>Bacilli</taxon>
        <taxon>Bacillales</taxon>
        <taxon>Bacillaceae</taxon>
        <taxon>Bacillus</taxon>
        <taxon>Bacillus cereus group</taxon>
    </lineage>
</organism>
<accession>A0A0B5NCN5</accession>
<evidence type="ECO:0000313" key="5">
    <source>
        <dbReference type="Proteomes" id="UP000501107"/>
    </source>
</evidence>
<evidence type="ECO:0000313" key="4">
    <source>
        <dbReference type="Proteomes" id="UP000031876"/>
    </source>
</evidence>
<reference evidence="2" key="2">
    <citation type="submission" date="2019-07" db="EMBL/GenBank/DDBJ databases">
        <title>Phylogenomic Reclassification of ATCC Bacillus Strains and Various Taxa within the Genus Bacillus.</title>
        <authorList>
            <person name="Riojas M.A."/>
            <person name="Frank A.M."/>
            <person name="Fenn S.L."/>
            <person name="King S.P."/>
            <person name="Brower S.M."/>
            <person name="Hazbon M.H."/>
        </authorList>
    </citation>
    <scope>NUCLEOTIDE SEQUENCE</scope>
    <source>
        <strain evidence="2">ATCC 35646</strain>
    </source>
</reference>
<dbReference type="EMBL" id="VKQN01000001">
    <property type="protein sequence ID" value="MDR4174554.1"/>
    <property type="molecule type" value="Genomic_DNA"/>
</dbReference>
<dbReference type="Proteomes" id="UP001181533">
    <property type="component" value="Unassembled WGS sequence"/>
</dbReference>
<keyword evidence="3" id="KW-0614">Plasmid</keyword>
<geneLocation type="plasmid" evidence="3 5">
    <name>unnamed3</name>
</geneLocation>
<dbReference type="RefSeq" id="WP_000108747.1">
    <property type="nucleotide sequence ID" value="NZ_CP009334.1"/>
</dbReference>
<dbReference type="KEGG" id="btw:BF38_5687"/>
<proteinExistence type="predicted"/>
<reference evidence="3 5" key="3">
    <citation type="submission" date="2020-05" db="EMBL/GenBank/DDBJ databases">
        <title>FDA dAtabase for Regulatory Grade micrObial Sequences (FDA-ARGOS): Supporting development and validation of Infectious Disease Dx tests.</title>
        <authorList>
            <person name="Nelson B."/>
            <person name="Plummer A."/>
            <person name="Tallon L."/>
            <person name="Sadzewicz L."/>
            <person name="Zhao X."/>
            <person name="Vavikolanu K."/>
            <person name="Mehta A."/>
            <person name="Aluvathingal J."/>
            <person name="Nadendla S."/>
            <person name="Myers T."/>
            <person name="Yan Y."/>
            <person name="Sichtig H."/>
        </authorList>
    </citation>
    <scope>NUCLEOTIDE SEQUENCE [LARGE SCALE GENOMIC DNA]</scope>
    <source>
        <strain evidence="3 5">FDAARGOS_795</strain>
        <plasmid evidence="3 5">unnamed3</plasmid>
    </source>
</reference>
<dbReference type="Proteomes" id="UP000501107">
    <property type="component" value="Plasmid unnamed3"/>
</dbReference>
<protein>
    <submittedName>
        <fullName evidence="3">Uncharacterized protein</fullName>
    </submittedName>
</protein>
<evidence type="ECO:0000313" key="3">
    <source>
        <dbReference type="EMBL" id="QKH22855.1"/>
    </source>
</evidence>
<evidence type="ECO:0000313" key="2">
    <source>
        <dbReference type="EMBL" id="MDR4174554.1"/>
    </source>
</evidence>
<dbReference type="AlphaFoldDB" id="A0A0B5NCN5"/>
<dbReference type="EMBL" id="CP053979">
    <property type="protein sequence ID" value="QKH22855.1"/>
    <property type="molecule type" value="Genomic_DNA"/>
</dbReference>
<geneLocation type="plasmid" evidence="1 4">
    <name>2</name>
</geneLocation>
<dbReference type="Proteomes" id="UP000031876">
    <property type="component" value="Plasmid 2"/>
</dbReference>
<name>A0A0B5NCN5_BACTU</name>
<gene>
    <name evidence="1" type="ORF">BF38_5687</name>
    <name evidence="2" type="ORF">FO599_00230</name>
    <name evidence="3" type="ORF">FOC89_02425</name>
</gene>
<dbReference type="EMBL" id="CP009334">
    <property type="protein sequence ID" value="AJG74125.1"/>
    <property type="molecule type" value="Genomic_DNA"/>
</dbReference>
<sequence>MSTVISKHRAKAIAEISVASGILEIMPVSNNKLANLKVKEAKQELEEVKNFIFNDAKPLEMYNKLEVQAIISLNTVKTSLNNSFGKPFNGNEEQVKRYEELKPSIEKIFLSIDSAINHLSAE</sequence>
<reference evidence="1 4" key="1">
    <citation type="journal article" date="2015" name="Genome Announc.">
        <title>Complete genome sequences for 35 biothreat assay-relevant bacillus species.</title>
        <authorList>
            <person name="Johnson S.L."/>
            <person name="Daligault H.E."/>
            <person name="Davenport K.W."/>
            <person name="Jaissle J."/>
            <person name="Frey K.G."/>
            <person name="Ladner J.T."/>
            <person name="Broomall S.M."/>
            <person name="Bishop-Lilly K.A."/>
            <person name="Bruce D.C."/>
            <person name="Gibbons H.S."/>
            <person name="Coyne S.R."/>
            <person name="Lo C.C."/>
            <person name="Meincke L."/>
            <person name="Munk A.C."/>
            <person name="Koroleva G.I."/>
            <person name="Rosenzweig C.N."/>
            <person name="Palacios G.F."/>
            <person name="Redden C.L."/>
            <person name="Minogue T.D."/>
            <person name="Chain P.S."/>
        </authorList>
    </citation>
    <scope>NUCLEOTIDE SEQUENCE [LARGE SCALE GENOMIC DNA]</scope>
    <source>
        <strain evidence="1 4">HD1011</strain>
        <plasmid evidence="1 4">2</plasmid>
    </source>
</reference>